<dbReference type="InterPro" id="IPR000014">
    <property type="entry name" value="PAS"/>
</dbReference>
<dbReference type="Proteomes" id="UP000439113">
    <property type="component" value="Unassembled WGS sequence"/>
</dbReference>
<dbReference type="EMBL" id="WNKS01000024">
    <property type="protein sequence ID" value="MTV32985.1"/>
    <property type="molecule type" value="Genomic_DNA"/>
</dbReference>
<accession>A0A6N8DTU6</accession>
<name>A0A6N8DTU6_RHOAC</name>
<dbReference type="CDD" id="cd00130">
    <property type="entry name" value="PAS"/>
    <property type="match status" value="1"/>
</dbReference>
<evidence type="ECO:0000259" key="1">
    <source>
        <dbReference type="PROSITE" id="PS50112"/>
    </source>
</evidence>
<evidence type="ECO:0000313" key="2">
    <source>
        <dbReference type="EMBL" id="MTV32985.1"/>
    </source>
</evidence>
<dbReference type="Gene3D" id="3.30.450.20">
    <property type="entry name" value="PAS domain"/>
    <property type="match status" value="1"/>
</dbReference>
<protein>
    <submittedName>
        <fullName evidence="2">PAS domain-containing protein</fullName>
    </submittedName>
</protein>
<dbReference type="PROSITE" id="PS50112">
    <property type="entry name" value="PAS"/>
    <property type="match status" value="1"/>
</dbReference>
<sequence>MSRIEFVPAILRKPSGPIKQKLLSRVAPTGVERSFAETDIIVSKTDAKGVMTYANRVFLDMVGLSEREVIGAPHSILRHPDMPRAVFALMWERLNAGREIFAYVVNLAANGDHYWVHAHVTPTFGANGQILGFHSNRRVPDRAAVQKIEPIYRTLKGIEDGDASRAEGLARSCAHLKSILAQAGMTYDQFVFSLAS</sequence>
<organism evidence="2 3">
    <name type="scientific">Rhodoblastus acidophilus</name>
    <name type="common">Rhodopseudomonas acidophila</name>
    <dbReference type="NCBI Taxonomy" id="1074"/>
    <lineage>
        <taxon>Bacteria</taxon>
        <taxon>Pseudomonadati</taxon>
        <taxon>Pseudomonadota</taxon>
        <taxon>Alphaproteobacteria</taxon>
        <taxon>Hyphomicrobiales</taxon>
        <taxon>Rhodoblastaceae</taxon>
        <taxon>Rhodoblastus</taxon>
    </lineage>
</organism>
<proteinExistence type="predicted"/>
<feature type="domain" description="PAS" evidence="1">
    <location>
        <begin position="46"/>
        <end position="81"/>
    </location>
</feature>
<dbReference type="SUPFAM" id="SSF55785">
    <property type="entry name" value="PYP-like sensor domain (PAS domain)"/>
    <property type="match status" value="1"/>
</dbReference>
<evidence type="ECO:0000313" key="3">
    <source>
        <dbReference type="Proteomes" id="UP000439113"/>
    </source>
</evidence>
<dbReference type="OrthoDB" id="266313at2"/>
<dbReference type="InterPro" id="IPR013767">
    <property type="entry name" value="PAS_fold"/>
</dbReference>
<dbReference type="Pfam" id="PF00989">
    <property type="entry name" value="PAS"/>
    <property type="match status" value="1"/>
</dbReference>
<comment type="caution">
    <text evidence="2">The sequence shown here is derived from an EMBL/GenBank/DDBJ whole genome shotgun (WGS) entry which is preliminary data.</text>
</comment>
<dbReference type="NCBIfam" id="TIGR00229">
    <property type="entry name" value="sensory_box"/>
    <property type="match status" value="1"/>
</dbReference>
<gene>
    <name evidence="2" type="ORF">GJ654_18550</name>
</gene>
<dbReference type="GO" id="GO:0006355">
    <property type="term" value="P:regulation of DNA-templated transcription"/>
    <property type="evidence" value="ECO:0007669"/>
    <property type="project" value="InterPro"/>
</dbReference>
<dbReference type="InterPro" id="IPR035965">
    <property type="entry name" value="PAS-like_dom_sf"/>
</dbReference>
<dbReference type="AlphaFoldDB" id="A0A6N8DTU6"/>
<reference evidence="2 3" key="1">
    <citation type="submission" date="2019-11" db="EMBL/GenBank/DDBJ databases">
        <title>Whole-genome sequence of a Rhodoblastus acidophilus DSM 142.</title>
        <authorList>
            <person name="Kyndt J.A."/>
            <person name="Meyer T.E."/>
        </authorList>
    </citation>
    <scope>NUCLEOTIDE SEQUENCE [LARGE SCALE GENOMIC DNA]</scope>
    <source>
        <strain evidence="2 3">DSM 142</strain>
    </source>
</reference>